<keyword evidence="2" id="KW-0808">Transferase</keyword>
<feature type="domain" description="Carbohydrate kinase PfkB" evidence="4">
    <location>
        <begin position="53"/>
        <end position="307"/>
    </location>
</feature>
<evidence type="ECO:0000256" key="1">
    <source>
        <dbReference type="ARBA" id="ARBA00010688"/>
    </source>
</evidence>
<comment type="similarity">
    <text evidence="1">Belongs to the carbohydrate kinase PfkB family.</text>
</comment>
<name>A0AAE3MGF6_9BACT</name>
<dbReference type="SUPFAM" id="SSF53613">
    <property type="entry name" value="Ribokinase-like"/>
    <property type="match status" value="1"/>
</dbReference>
<dbReference type="EMBL" id="JAPDPI010000045">
    <property type="protein sequence ID" value="MCW3807373.1"/>
    <property type="molecule type" value="Genomic_DNA"/>
</dbReference>
<dbReference type="GO" id="GO:0016301">
    <property type="term" value="F:kinase activity"/>
    <property type="evidence" value="ECO:0007669"/>
    <property type="project" value="UniProtKB-KW"/>
</dbReference>
<sequence length="326" mass="35566">MSKVLGMGNALVDILTRMEDDELLKRLNFPKGSMQLVDAETSSAVLEHISHLKTEQASGGSAANTIHGLSCLGISTGFLGKVGNDDLGNFFKKDMSENNIEPKLLTSNKESGKAIALISPDSERTFATFLGAAVELSPDDIIEELFHGYTHFHIEGYLVYNQPLIEKALQCAKEAKLIVSLDLASFNVVEDNHAFLKDMVSKYVDILFANEEEAKAFTKKEEKEALDLMAEDCNIAVLKLGKKGSLIKHFDTTFEVGIIPAQSIDTTGAGDLYAAGFLYGLLNLLPLDKCGEIGALLSGNVIEVVGPKMEQERWDKIHSALEKLKN</sequence>
<keyword evidence="3 5" id="KW-0418">Kinase</keyword>
<keyword evidence="6" id="KW-1185">Reference proteome</keyword>
<dbReference type="InterPro" id="IPR011611">
    <property type="entry name" value="PfkB_dom"/>
</dbReference>
<organism evidence="5 6">
    <name type="scientific">Plebeiibacterium marinum</name>
    <dbReference type="NCBI Taxonomy" id="2992111"/>
    <lineage>
        <taxon>Bacteria</taxon>
        <taxon>Pseudomonadati</taxon>
        <taxon>Bacteroidota</taxon>
        <taxon>Bacteroidia</taxon>
        <taxon>Marinilabiliales</taxon>
        <taxon>Marinilabiliaceae</taxon>
        <taxon>Plebeiibacterium</taxon>
    </lineage>
</organism>
<evidence type="ECO:0000256" key="3">
    <source>
        <dbReference type="ARBA" id="ARBA00022777"/>
    </source>
</evidence>
<dbReference type="Gene3D" id="3.40.1190.20">
    <property type="match status" value="1"/>
</dbReference>
<dbReference type="PANTHER" id="PTHR43320:SF3">
    <property type="entry name" value="CARBOHYDRATE KINASE PFKB DOMAIN-CONTAINING PROTEIN"/>
    <property type="match status" value="1"/>
</dbReference>
<evidence type="ECO:0000313" key="5">
    <source>
        <dbReference type="EMBL" id="MCW3807373.1"/>
    </source>
</evidence>
<dbReference type="Pfam" id="PF00294">
    <property type="entry name" value="PfkB"/>
    <property type="match status" value="1"/>
</dbReference>
<dbReference type="InterPro" id="IPR002173">
    <property type="entry name" value="Carboh/pur_kinase_PfkB_CS"/>
</dbReference>
<dbReference type="Proteomes" id="UP001207408">
    <property type="component" value="Unassembled WGS sequence"/>
</dbReference>
<dbReference type="PANTHER" id="PTHR43320">
    <property type="entry name" value="SUGAR KINASE"/>
    <property type="match status" value="1"/>
</dbReference>
<proteinExistence type="inferred from homology"/>
<dbReference type="RefSeq" id="WP_301201721.1">
    <property type="nucleotide sequence ID" value="NZ_JAPDPI010000045.1"/>
</dbReference>
<dbReference type="InterPro" id="IPR029056">
    <property type="entry name" value="Ribokinase-like"/>
</dbReference>
<comment type="caution">
    <text evidence="5">The sequence shown here is derived from an EMBL/GenBank/DDBJ whole genome shotgun (WGS) entry which is preliminary data.</text>
</comment>
<dbReference type="Gene3D" id="3.30.1110.10">
    <property type="match status" value="1"/>
</dbReference>
<accession>A0AAE3MGF6</accession>
<dbReference type="InterPro" id="IPR052700">
    <property type="entry name" value="Carb_kinase_PfkB-like"/>
</dbReference>
<dbReference type="AlphaFoldDB" id="A0AAE3MGF6"/>
<dbReference type="PROSITE" id="PS00584">
    <property type="entry name" value="PFKB_KINASES_2"/>
    <property type="match status" value="1"/>
</dbReference>
<gene>
    <name evidence="5" type="ORF">OM074_17175</name>
</gene>
<protein>
    <submittedName>
        <fullName evidence="5">Adenosine kinase</fullName>
    </submittedName>
</protein>
<reference evidence="5" key="1">
    <citation type="submission" date="2022-10" db="EMBL/GenBank/DDBJ databases">
        <authorList>
            <person name="Yu W.X."/>
        </authorList>
    </citation>
    <scope>NUCLEOTIDE SEQUENCE</scope>
    <source>
        <strain evidence="5">D04</strain>
    </source>
</reference>
<evidence type="ECO:0000256" key="2">
    <source>
        <dbReference type="ARBA" id="ARBA00022679"/>
    </source>
</evidence>
<dbReference type="CDD" id="cd01168">
    <property type="entry name" value="adenosine_kinase"/>
    <property type="match status" value="1"/>
</dbReference>
<evidence type="ECO:0000259" key="4">
    <source>
        <dbReference type="Pfam" id="PF00294"/>
    </source>
</evidence>
<evidence type="ECO:0000313" key="6">
    <source>
        <dbReference type="Proteomes" id="UP001207408"/>
    </source>
</evidence>